<dbReference type="InterPro" id="IPR006204">
    <property type="entry name" value="GHMP_kinase_N_dom"/>
</dbReference>
<keyword evidence="5" id="KW-0418">Kinase</keyword>
<dbReference type="GO" id="GO:0005524">
    <property type="term" value="F:ATP binding"/>
    <property type="evidence" value="ECO:0007669"/>
    <property type="project" value="UniProtKB-KW"/>
</dbReference>
<dbReference type="InterPro" id="IPR013750">
    <property type="entry name" value="GHMP_kinase_C_dom"/>
</dbReference>
<evidence type="ECO:0000256" key="9">
    <source>
        <dbReference type="SAM" id="SignalP"/>
    </source>
</evidence>
<accession>A0A507CBT5</accession>
<evidence type="ECO:0000256" key="4">
    <source>
        <dbReference type="ARBA" id="ARBA00022741"/>
    </source>
</evidence>
<dbReference type="Gene3D" id="2.130.10.10">
    <property type="entry name" value="YVTN repeat-like/Quinoprotein amine dehydrogenase"/>
    <property type="match status" value="1"/>
</dbReference>
<evidence type="ECO:0000256" key="3">
    <source>
        <dbReference type="ARBA" id="ARBA00022679"/>
    </source>
</evidence>
<dbReference type="Pfam" id="PF00288">
    <property type="entry name" value="GHMP_kinases_N"/>
    <property type="match status" value="1"/>
</dbReference>
<dbReference type="Pfam" id="PF08544">
    <property type="entry name" value="GHMP_kinases_C"/>
    <property type="match status" value="1"/>
</dbReference>
<dbReference type="SMART" id="SM00320">
    <property type="entry name" value="WD40"/>
    <property type="match status" value="2"/>
</dbReference>
<comment type="caution">
    <text evidence="12">The sequence shown here is derived from an EMBL/GenBank/DDBJ whole genome shotgun (WGS) entry which is preliminary data.</text>
</comment>
<evidence type="ECO:0000256" key="7">
    <source>
        <dbReference type="PROSITE-ProRule" id="PRU00221"/>
    </source>
</evidence>
<comment type="pathway">
    <text evidence="1">Isoprenoid biosynthesis; isopentenyl diphosphate biosynthesis via mevalonate pathway; isopentenyl diphosphate from (R)-mevalonate: step 2/3.</text>
</comment>
<feature type="repeat" description="WD" evidence="7">
    <location>
        <begin position="328"/>
        <end position="360"/>
    </location>
</feature>
<dbReference type="InterPro" id="IPR015943">
    <property type="entry name" value="WD40/YVTN_repeat-like_dom_sf"/>
</dbReference>
<name>A0A507CBT5_9FUNG</name>
<keyword evidence="7" id="KW-0853">WD repeat</keyword>
<dbReference type="SUPFAM" id="SSF50978">
    <property type="entry name" value="WD40 repeat-like"/>
    <property type="match status" value="1"/>
</dbReference>
<dbReference type="GO" id="GO:0006696">
    <property type="term" value="P:ergosterol biosynthetic process"/>
    <property type="evidence" value="ECO:0007669"/>
    <property type="project" value="TreeGrafter"/>
</dbReference>
<dbReference type="InterPro" id="IPR036322">
    <property type="entry name" value="WD40_repeat_dom_sf"/>
</dbReference>
<dbReference type="AlphaFoldDB" id="A0A507CBT5"/>
<evidence type="ECO:0000256" key="8">
    <source>
        <dbReference type="SAM" id="MobiDB-lite"/>
    </source>
</evidence>
<keyword evidence="6" id="KW-0067">ATP-binding</keyword>
<dbReference type="RefSeq" id="XP_031027022.1">
    <property type="nucleotide sequence ID" value="XM_031166883.1"/>
</dbReference>
<proteinExistence type="predicted"/>
<feature type="signal peptide" evidence="9">
    <location>
        <begin position="1"/>
        <end position="18"/>
    </location>
</feature>
<dbReference type="Proteomes" id="UP000319731">
    <property type="component" value="Unassembled WGS sequence"/>
</dbReference>
<feature type="domain" description="GHMP kinase N-terminal" evidence="10">
    <location>
        <begin position="617"/>
        <end position="682"/>
    </location>
</feature>
<dbReference type="GO" id="GO:0019287">
    <property type="term" value="P:isopentenyl diphosphate biosynthetic process, mevalonate pathway"/>
    <property type="evidence" value="ECO:0007669"/>
    <property type="project" value="UniProtKB-UniPathway"/>
</dbReference>
<evidence type="ECO:0000256" key="2">
    <source>
        <dbReference type="ARBA" id="ARBA00012958"/>
    </source>
</evidence>
<dbReference type="EMBL" id="QEAO01000003">
    <property type="protein sequence ID" value="TPX36951.1"/>
    <property type="molecule type" value="Genomic_DNA"/>
</dbReference>
<dbReference type="PANTHER" id="PTHR31814:SF2">
    <property type="entry name" value="PHOSPHOMEVALONATE KINASE"/>
    <property type="match status" value="1"/>
</dbReference>
<evidence type="ECO:0000259" key="11">
    <source>
        <dbReference type="Pfam" id="PF08544"/>
    </source>
</evidence>
<keyword evidence="3" id="KW-0808">Transferase</keyword>
<evidence type="ECO:0000256" key="5">
    <source>
        <dbReference type="ARBA" id="ARBA00022777"/>
    </source>
</evidence>
<feature type="region of interest" description="Disordered" evidence="8">
    <location>
        <begin position="24"/>
        <end position="56"/>
    </location>
</feature>
<sequence>MASIISALLAVFTIFAISETSTKHPQQFGNSYHKDTAKVNAKKSNKKDAKNESRNASMVPRSLLKVYPEELTYYSNINLNQACNNNCNTAAAATTSYTTTVSTIYKNEFYSPFRFAIAVSAASGVLDCLEYTAGDYFEVLDVSDCVSRVRRLDNGRTGIIDSFMNANGDSLGELRGYPTSISEVSSLRFSQFRDVDVLLLTTLGYGKVSGSVEIYKYRPGFYDEYPEILYRCQPSRPTMIWASATAKYSSKFAIGTSSGVIVRSDVHLLPDEPSAFYTPSDALALTFDDTANQVFCGCRDGSVALFDLRVQRGIDYRRPVTSKSKNPTIRHDVAVTCIQALNGGTRLLTSTFDGKLHFWDCRNASAPLLDFGDSTYCIQKRFVTDEMESVVFAAGNDGYLRSWSLRNGNLLMQKQVAEEKPSRSCIRLIGDEELWISTDGTLRDHLESEASVVRMDTTTVMSAPGKVLVAGGYLVLDRAYSGLVVATSSRFYCSIQPLSHSSRSSNNLIIVKSPQFLDGYWEYQVENGFNLRPISSNQKSNGYLEITVRYALAACSLLSKEYARILADGLDITIRGHNDFYSQREELSKRSLPLSYASLEQLPPFCPTHTTLSQVHKTGLGSSAAMIASLTGALLAHFKAVDMTSSSKPKDMTLIHNLAQLSHCLAQGKVGSGFDVSAAVRGSHSYKRFSPTVIDGIMEEHGKKSKASGEDAINVDELLSIINSTDKWDDVDVPFELPAGFRLMLADIDAGSSTPKLVSQVLAWRKAKPDEADSLWNELHSKNQQVEAGLRYMVELQKSGGMSYNWAISSCSRVPANEWDVLSKKAMAEEAIIIKALFDVYKSFQDVRHCLREMSRLANVAVEPLEQTRLLDACQSQPGVLMAGVPGAGGYDAIFCILVNDVSRDKVEAVWSSWKEMNVGPLLATASDGSMRLENTHI</sequence>
<keyword evidence="13" id="KW-1185">Reference proteome</keyword>
<dbReference type="Pfam" id="PF23761">
    <property type="entry name" value="Beta-prop_DCAF4"/>
    <property type="match status" value="1"/>
</dbReference>
<keyword evidence="9" id="KW-0732">Signal</keyword>
<gene>
    <name evidence="12" type="ORF">SmJEL517_g00955</name>
</gene>
<dbReference type="InterPro" id="IPR035102">
    <property type="entry name" value="Phosphomevalonate_kinase"/>
</dbReference>
<dbReference type="GO" id="GO:0010142">
    <property type="term" value="P:farnesyl diphosphate biosynthetic process, mevalonate pathway"/>
    <property type="evidence" value="ECO:0007669"/>
    <property type="project" value="TreeGrafter"/>
</dbReference>
<dbReference type="UniPathway" id="UPA00057">
    <property type="reaction ID" value="UER00099"/>
</dbReference>
<evidence type="ECO:0000256" key="1">
    <source>
        <dbReference type="ARBA" id="ARBA00005017"/>
    </source>
</evidence>
<dbReference type="EC" id="2.7.4.2" evidence="2"/>
<dbReference type="InterPro" id="IPR001680">
    <property type="entry name" value="WD40_rpt"/>
</dbReference>
<evidence type="ECO:0000313" key="13">
    <source>
        <dbReference type="Proteomes" id="UP000319731"/>
    </source>
</evidence>
<dbReference type="GO" id="GO:0004631">
    <property type="term" value="F:phosphomevalonate kinase activity"/>
    <property type="evidence" value="ECO:0007669"/>
    <property type="project" value="UniProtKB-EC"/>
</dbReference>
<feature type="domain" description="GHMP kinase C-terminal" evidence="11">
    <location>
        <begin position="842"/>
        <end position="912"/>
    </location>
</feature>
<dbReference type="InterPro" id="IPR020568">
    <property type="entry name" value="Ribosomal_Su5_D2-typ_SF"/>
</dbReference>
<reference evidence="12 13" key="1">
    <citation type="journal article" date="2019" name="Sci. Rep.">
        <title>Comparative genomics of chytrid fungi reveal insights into the obligate biotrophic and pathogenic lifestyle of Synchytrium endobioticum.</title>
        <authorList>
            <person name="van de Vossenberg B.T.L.H."/>
            <person name="Warris S."/>
            <person name="Nguyen H.D.T."/>
            <person name="van Gent-Pelzer M.P.E."/>
            <person name="Joly D.L."/>
            <person name="van de Geest H.C."/>
            <person name="Bonants P.J.M."/>
            <person name="Smith D.S."/>
            <person name="Levesque C.A."/>
            <person name="van der Lee T.A.J."/>
        </authorList>
    </citation>
    <scope>NUCLEOTIDE SEQUENCE [LARGE SCALE GENOMIC DNA]</scope>
    <source>
        <strain evidence="12 13">JEL517</strain>
    </source>
</reference>
<organism evidence="12 13">
    <name type="scientific">Synchytrium microbalum</name>
    <dbReference type="NCBI Taxonomy" id="1806994"/>
    <lineage>
        <taxon>Eukaryota</taxon>
        <taxon>Fungi</taxon>
        <taxon>Fungi incertae sedis</taxon>
        <taxon>Chytridiomycota</taxon>
        <taxon>Chytridiomycota incertae sedis</taxon>
        <taxon>Chytridiomycetes</taxon>
        <taxon>Synchytriales</taxon>
        <taxon>Synchytriaceae</taxon>
        <taxon>Synchytrium</taxon>
    </lineage>
</organism>
<dbReference type="PANTHER" id="PTHR31814">
    <property type="match status" value="1"/>
</dbReference>
<dbReference type="GO" id="GO:0005777">
    <property type="term" value="C:peroxisome"/>
    <property type="evidence" value="ECO:0007669"/>
    <property type="project" value="TreeGrafter"/>
</dbReference>
<dbReference type="OrthoDB" id="10262935at2759"/>
<protein>
    <recommendedName>
        <fullName evidence="2">phosphomevalonate kinase</fullName>
        <ecNumber evidence="2">2.7.4.2</ecNumber>
    </recommendedName>
</protein>
<feature type="chain" id="PRO_5021401245" description="phosphomevalonate kinase" evidence="9">
    <location>
        <begin position="19"/>
        <end position="938"/>
    </location>
</feature>
<dbReference type="InterPro" id="IPR014721">
    <property type="entry name" value="Ribsml_uS5_D2-typ_fold_subgr"/>
</dbReference>
<evidence type="ECO:0000256" key="6">
    <source>
        <dbReference type="ARBA" id="ARBA00022840"/>
    </source>
</evidence>
<dbReference type="PROSITE" id="PS50082">
    <property type="entry name" value="WD_REPEATS_2"/>
    <property type="match status" value="1"/>
</dbReference>
<dbReference type="SUPFAM" id="SSF54211">
    <property type="entry name" value="Ribosomal protein S5 domain 2-like"/>
    <property type="match status" value="1"/>
</dbReference>
<dbReference type="GeneID" id="42002180"/>
<evidence type="ECO:0000259" key="10">
    <source>
        <dbReference type="Pfam" id="PF00288"/>
    </source>
</evidence>
<dbReference type="Gene3D" id="3.30.230.10">
    <property type="match status" value="1"/>
</dbReference>
<dbReference type="STRING" id="1806994.A0A507CBT5"/>
<evidence type="ECO:0000313" key="12">
    <source>
        <dbReference type="EMBL" id="TPX36951.1"/>
    </source>
</evidence>
<keyword evidence="4" id="KW-0547">Nucleotide-binding</keyword>